<keyword evidence="3" id="KW-1185">Reference proteome</keyword>
<dbReference type="EMBL" id="JAACJK010000219">
    <property type="protein sequence ID" value="KAF5317261.1"/>
    <property type="molecule type" value="Genomic_DNA"/>
</dbReference>
<sequence>MTTTSTGMTQSELSSQCAFDEDYYWDFVTFSVEDLLFRVPKYRIMSDSETFAREYGLDQDNTSEQEYSSDDPLLNAIKLDASVVDFRAFLKALYPKFVQGELSLSTDEWLSVLKLSSKWFFNGFRKMAIEKLAPLAGTDPMEKVRLGKEYSVEAWLLSGYRELVERDAVISVEDARKVGLENAIELFGVREEWRANKAITLETRLKSAFFSHFETITAAQPSYMTAEDKEEEARKKEQAEKEAKAAKQLKEKEAKDAAEREEREAKEAAERQEREAREAAEREAKSRRLEEISKEVVELSTELKLDPAVTVPIGAAANPYIQKAVAPPVSSPAPPAPKPYRFSLGSAAQSSTSSTNTGNLFSTSMPATTSTAVPSPSGVGFSFGKTKVTTPPAASRGPFSAFK</sequence>
<feature type="region of interest" description="Disordered" evidence="1">
    <location>
        <begin position="222"/>
        <end position="287"/>
    </location>
</feature>
<evidence type="ECO:0000313" key="3">
    <source>
        <dbReference type="Proteomes" id="UP000541558"/>
    </source>
</evidence>
<evidence type="ECO:0000256" key="1">
    <source>
        <dbReference type="SAM" id="MobiDB-lite"/>
    </source>
</evidence>
<reference evidence="2 3" key="1">
    <citation type="journal article" date="2020" name="ISME J.">
        <title>Uncovering the hidden diversity of litter-decomposition mechanisms in mushroom-forming fungi.</title>
        <authorList>
            <person name="Floudas D."/>
            <person name="Bentzer J."/>
            <person name="Ahren D."/>
            <person name="Johansson T."/>
            <person name="Persson P."/>
            <person name="Tunlid A."/>
        </authorList>
    </citation>
    <scope>NUCLEOTIDE SEQUENCE [LARGE SCALE GENOMIC DNA]</scope>
    <source>
        <strain evidence="2 3">CBS 175.51</strain>
    </source>
</reference>
<feature type="compositionally biased region" description="Polar residues" evidence="1">
    <location>
        <begin position="365"/>
        <end position="374"/>
    </location>
</feature>
<accession>A0A8H5EYQ8</accession>
<feature type="compositionally biased region" description="Basic and acidic residues" evidence="1">
    <location>
        <begin position="231"/>
        <end position="287"/>
    </location>
</feature>
<feature type="compositionally biased region" description="Pro residues" evidence="1">
    <location>
        <begin position="329"/>
        <end position="338"/>
    </location>
</feature>
<feature type="region of interest" description="Disordered" evidence="1">
    <location>
        <begin position="327"/>
        <end position="403"/>
    </location>
</feature>
<evidence type="ECO:0000313" key="2">
    <source>
        <dbReference type="EMBL" id="KAF5317261.1"/>
    </source>
</evidence>
<feature type="compositionally biased region" description="Low complexity" evidence="1">
    <location>
        <begin position="342"/>
        <end position="364"/>
    </location>
</feature>
<organism evidence="2 3">
    <name type="scientific">Ephemerocybe angulata</name>
    <dbReference type="NCBI Taxonomy" id="980116"/>
    <lineage>
        <taxon>Eukaryota</taxon>
        <taxon>Fungi</taxon>
        <taxon>Dikarya</taxon>
        <taxon>Basidiomycota</taxon>
        <taxon>Agaricomycotina</taxon>
        <taxon>Agaricomycetes</taxon>
        <taxon>Agaricomycetidae</taxon>
        <taxon>Agaricales</taxon>
        <taxon>Agaricineae</taxon>
        <taxon>Psathyrellaceae</taxon>
        <taxon>Ephemerocybe</taxon>
    </lineage>
</organism>
<dbReference type="OrthoDB" id="3199068at2759"/>
<dbReference type="AlphaFoldDB" id="A0A8H5EYQ8"/>
<proteinExistence type="predicted"/>
<evidence type="ECO:0008006" key="4">
    <source>
        <dbReference type="Google" id="ProtNLM"/>
    </source>
</evidence>
<gene>
    <name evidence="2" type="ORF">D9611_003677</name>
</gene>
<comment type="caution">
    <text evidence="2">The sequence shown here is derived from an EMBL/GenBank/DDBJ whole genome shotgun (WGS) entry which is preliminary data.</text>
</comment>
<protein>
    <recommendedName>
        <fullName evidence="4">BTB domain-containing protein</fullName>
    </recommendedName>
</protein>
<dbReference type="Proteomes" id="UP000541558">
    <property type="component" value="Unassembled WGS sequence"/>
</dbReference>
<name>A0A8H5EYQ8_9AGAR</name>